<protein>
    <submittedName>
        <fullName evidence="2">Uncharacterized protein</fullName>
    </submittedName>
</protein>
<evidence type="ECO:0000313" key="2">
    <source>
        <dbReference type="EMBL" id="QHT25100.1"/>
    </source>
</evidence>
<name>A0A6C0E958_9ZZZZ</name>
<feature type="region of interest" description="Disordered" evidence="1">
    <location>
        <begin position="435"/>
        <end position="471"/>
    </location>
</feature>
<dbReference type="EMBL" id="MN739755">
    <property type="protein sequence ID" value="QHT25100.1"/>
    <property type="molecule type" value="Genomic_DNA"/>
</dbReference>
<proteinExistence type="predicted"/>
<reference evidence="2" key="1">
    <citation type="journal article" date="2020" name="Nature">
        <title>Giant virus diversity and host interactions through global metagenomics.</title>
        <authorList>
            <person name="Schulz F."/>
            <person name="Roux S."/>
            <person name="Paez-Espino D."/>
            <person name="Jungbluth S."/>
            <person name="Walsh D.A."/>
            <person name="Denef V.J."/>
            <person name="McMahon K.D."/>
            <person name="Konstantinidis K.T."/>
            <person name="Eloe-Fadrosh E.A."/>
            <person name="Kyrpides N.C."/>
            <person name="Woyke T."/>
        </authorList>
    </citation>
    <scope>NUCLEOTIDE SEQUENCE</scope>
    <source>
        <strain evidence="2">GVMAG-M-3300023179-150</strain>
    </source>
</reference>
<accession>A0A6C0E958</accession>
<evidence type="ECO:0000256" key="1">
    <source>
        <dbReference type="SAM" id="MobiDB-lite"/>
    </source>
</evidence>
<organism evidence="2">
    <name type="scientific">viral metagenome</name>
    <dbReference type="NCBI Taxonomy" id="1070528"/>
    <lineage>
        <taxon>unclassified sequences</taxon>
        <taxon>metagenomes</taxon>
        <taxon>organismal metagenomes</taxon>
    </lineage>
</organism>
<sequence>MSFRVQCGHNLRIVDELSKCRIALMGNSSYPGIGEFTIKSFFLRTNKEHLKANSNIRDYLTLARISNFNNYPIIYYNSVTHESFTIRWHHINVKFKGFLKTYQYYENRCNKVTINNYKFESNFDGYLALPISDILKYYYYMNRDLPDFGMNNVDPNDMKIYKQLFQMATEDISITIDTKKIFGAIHYSYSVYRVENDFPVWTNVIYLGSLILIDPKKLGNISVVKDILDLYVRGYTDANCPKKVIYYDQPVSLEQVYREHENLNNHTNRKTYNELTRTLKPKESEIIDKYDEFIIPNNTSKAPYNDYLCLYSENNIKDMNYPSFAYRKFLVSEWIPGYSSKRINFKIDSSLKYNKNQKLKHAQEKRNKPINRDDSTANYKLKDDLGNYGYKTTISSKIYAMAKRSSRYDIQESIDMVKYNTYDEDEDYYEDYYDENEEEYYDESVEEYYDEDEEEYINDDDTLGSDYDYCE</sequence>
<dbReference type="AlphaFoldDB" id="A0A6C0E958"/>